<keyword evidence="5 6" id="KW-0460">Magnesium</keyword>
<dbReference type="EMBL" id="BAABRR010000001">
    <property type="protein sequence ID" value="GAA5517787.1"/>
    <property type="molecule type" value="Genomic_DNA"/>
</dbReference>
<dbReference type="PRINTS" id="PR00377">
    <property type="entry name" value="IMPHPHTASES"/>
</dbReference>
<dbReference type="InterPro" id="IPR033942">
    <property type="entry name" value="IMPase"/>
</dbReference>
<dbReference type="InterPro" id="IPR020583">
    <property type="entry name" value="Inositol_monoP_metal-BS"/>
</dbReference>
<dbReference type="PROSITE" id="PS00629">
    <property type="entry name" value="IMP_1"/>
    <property type="match status" value="1"/>
</dbReference>
<evidence type="ECO:0000256" key="6">
    <source>
        <dbReference type="RuleBase" id="RU364068"/>
    </source>
</evidence>
<evidence type="ECO:0000256" key="1">
    <source>
        <dbReference type="ARBA" id="ARBA00001033"/>
    </source>
</evidence>
<evidence type="ECO:0000256" key="5">
    <source>
        <dbReference type="ARBA" id="ARBA00022842"/>
    </source>
</evidence>
<accession>A0ABP9WD75</accession>
<evidence type="ECO:0000256" key="3">
    <source>
        <dbReference type="ARBA" id="ARBA00022723"/>
    </source>
</evidence>
<reference evidence="7 8" key="1">
    <citation type="submission" date="2024-02" db="EMBL/GenBank/DDBJ databases">
        <title>Lysinimicrobium sediminis NBRC 112286.</title>
        <authorList>
            <person name="Ichikawa N."/>
            <person name="Katano-Makiyama Y."/>
            <person name="Hidaka K."/>
        </authorList>
    </citation>
    <scope>NUCLEOTIDE SEQUENCE [LARGE SCALE GENOMIC DNA]</scope>
    <source>
        <strain evidence="7 8">NBRC 112286</strain>
    </source>
</reference>
<dbReference type="SUPFAM" id="SSF56655">
    <property type="entry name" value="Carbohydrate phosphatase"/>
    <property type="match status" value="1"/>
</dbReference>
<organism evidence="7 8">
    <name type="scientific">Demequina sediminis</name>
    <dbReference type="NCBI Taxonomy" id="1930058"/>
    <lineage>
        <taxon>Bacteria</taxon>
        <taxon>Bacillati</taxon>
        <taxon>Actinomycetota</taxon>
        <taxon>Actinomycetes</taxon>
        <taxon>Micrococcales</taxon>
        <taxon>Demequinaceae</taxon>
        <taxon>Demequina</taxon>
    </lineage>
</organism>
<dbReference type="PANTHER" id="PTHR20854">
    <property type="entry name" value="INOSITOL MONOPHOSPHATASE"/>
    <property type="match status" value="1"/>
</dbReference>
<dbReference type="Proteomes" id="UP001426770">
    <property type="component" value="Unassembled WGS sequence"/>
</dbReference>
<evidence type="ECO:0000313" key="8">
    <source>
        <dbReference type="Proteomes" id="UP001426770"/>
    </source>
</evidence>
<name>A0ABP9WD75_9MICO</name>
<comment type="catalytic activity">
    <reaction evidence="1 6">
        <text>a myo-inositol phosphate + H2O = myo-inositol + phosphate</text>
        <dbReference type="Rhea" id="RHEA:24056"/>
        <dbReference type="ChEBI" id="CHEBI:15377"/>
        <dbReference type="ChEBI" id="CHEBI:17268"/>
        <dbReference type="ChEBI" id="CHEBI:43474"/>
        <dbReference type="ChEBI" id="CHEBI:84139"/>
        <dbReference type="EC" id="3.1.3.25"/>
    </reaction>
</comment>
<dbReference type="PANTHER" id="PTHR20854:SF4">
    <property type="entry name" value="INOSITOL-1-MONOPHOSPHATASE-RELATED"/>
    <property type="match status" value="1"/>
</dbReference>
<evidence type="ECO:0000256" key="2">
    <source>
        <dbReference type="ARBA" id="ARBA00001946"/>
    </source>
</evidence>
<dbReference type="CDD" id="cd01639">
    <property type="entry name" value="IMPase"/>
    <property type="match status" value="1"/>
</dbReference>
<comment type="cofactor">
    <cofactor evidence="2 6">
        <name>Mg(2+)</name>
        <dbReference type="ChEBI" id="CHEBI:18420"/>
    </cofactor>
</comment>
<dbReference type="EC" id="3.1.3.25" evidence="6"/>
<comment type="similarity">
    <text evidence="6">Belongs to the inositol monophosphatase superfamily.</text>
</comment>
<dbReference type="Pfam" id="PF00459">
    <property type="entry name" value="Inositol_P"/>
    <property type="match status" value="1"/>
</dbReference>
<comment type="caution">
    <text evidence="7">The sequence shown here is derived from an EMBL/GenBank/DDBJ whole genome shotgun (WGS) entry which is preliminary data.</text>
</comment>
<keyword evidence="3 6" id="KW-0479">Metal-binding</keyword>
<gene>
    <name evidence="7" type="primary">cysQ_1</name>
    <name evidence="7" type="ORF">Lsed01_00197</name>
</gene>
<sequence>MVTPSALLEVAATVAREAGRLIVEGRADARVAHTKSSAVDVVTQMDLASERLLRERLSALRPADGVWGEEGEDVGGTSGITWVVDPIDGTVNYLYGLPHYAVSVAAVSGPRDVREWRLEAGAVVDASGVVWTAARGEGARRAGVPLWRDRGPSLDESLVATGFQYTAERRARQGEVVARLLPRVRDIRRLGAASVDLCHVSAGMVDAYYEEGLHPWDFAAGALIAQESGLRVGGLDGGPADSRMLIAAHPDAWPGLRDALLESGAGDR</sequence>
<protein>
    <recommendedName>
        <fullName evidence="6">Inositol-1-monophosphatase</fullName>
        <ecNumber evidence="6">3.1.3.25</ecNumber>
    </recommendedName>
</protein>
<proteinExistence type="inferred from homology"/>
<keyword evidence="4 6" id="KW-0378">Hydrolase</keyword>
<dbReference type="Gene3D" id="3.40.190.80">
    <property type="match status" value="1"/>
</dbReference>
<dbReference type="Gene3D" id="3.30.540.10">
    <property type="entry name" value="Fructose-1,6-Bisphosphatase, subunit A, domain 1"/>
    <property type="match status" value="1"/>
</dbReference>
<keyword evidence="8" id="KW-1185">Reference proteome</keyword>
<evidence type="ECO:0000313" key="7">
    <source>
        <dbReference type="EMBL" id="GAA5517787.1"/>
    </source>
</evidence>
<evidence type="ECO:0000256" key="4">
    <source>
        <dbReference type="ARBA" id="ARBA00022801"/>
    </source>
</evidence>
<dbReference type="InterPro" id="IPR000760">
    <property type="entry name" value="Inositol_monophosphatase-like"/>
</dbReference>
<dbReference type="RefSeq" id="WP_286215826.1">
    <property type="nucleotide sequence ID" value="NZ_AP027736.1"/>
</dbReference>